<dbReference type="Proteomes" id="UP000325606">
    <property type="component" value="Chromosome"/>
</dbReference>
<dbReference type="KEGG" id="nik:F5I99_15330"/>
<reference evidence="9 10" key="1">
    <citation type="submission" date="2019-09" db="EMBL/GenBank/DDBJ databases">
        <title>Nitrincola iocasae sp. nov., a bacterium isolated from the sediment collected at a cold seep field in South China Sea.</title>
        <authorList>
            <person name="Zhang H."/>
            <person name="Wang H."/>
            <person name="Li C."/>
        </authorList>
    </citation>
    <scope>NUCLEOTIDE SEQUENCE [LARGE SCALE GENOMIC DNA]</scope>
    <source>
        <strain evidence="9 10">KXZD1103</strain>
    </source>
</reference>
<evidence type="ECO:0000256" key="2">
    <source>
        <dbReference type="ARBA" id="ARBA00010474"/>
    </source>
</evidence>
<dbReference type="GO" id="GO:0044780">
    <property type="term" value="P:bacterial-type flagellum assembly"/>
    <property type="evidence" value="ECO:0007669"/>
    <property type="project" value="InterPro"/>
</dbReference>
<dbReference type="PANTHER" id="PTHR36307:SF1">
    <property type="entry name" value="FLAGELLA BASAL BODY P-RING FORMATION PROTEIN FLGA"/>
    <property type="match status" value="1"/>
</dbReference>
<accession>A0A5J6LHK6</accession>
<comment type="similarity">
    <text evidence="2 7">Belongs to the FlgA family.</text>
</comment>
<evidence type="ECO:0000256" key="3">
    <source>
        <dbReference type="ARBA" id="ARBA00014754"/>
    </source>
</evidence>
<dbReference type="CDD" id="cd11614">
    <property type="entry name" value="SAF_CpaB_FlgA_like"/>
    <property type="match status" value="1"/>
</dbReference>
<keyword evidence="10" id="KW-1185">Reference proteome</keyword>
<dbReference type="SMART" id="SM00858">
    <property type="entry name" value="SAF"/>
    <property type="match status" value="1"/>
</dbReference>
<dbReference type="Gene3D" id="3.90.1210.10">
    <property type="entry name" value="Antifreeze-like/N-acetylneuraminic acid synthase C-terminal domain"/>
    <property type="match status" value="1"/>
</dbReference>
<keyword evidence="5 7" id="KW-0574">Periplasm</keyword>
<feature type="chain" id="PRO_5023963149" description="Flagella basal body P-ring formation protein FlgA" evidence="7">
    <location>
        <begin position="22"/>
        <end position="232"/>
    </location>
</feature>
<comment type="subcellular location">
    <subcellularLocation>
        <location evidence="1 7">Periplasm</location>
    </subcellularLocation>
</comment>
<organism evidence="9 10">
    <name type="scientific">Nitrincola iocasae</name>
    <dbReference type="NCBI Taxonomy" id="2614693"/>
    <lineage>
        <taxon>Bacteria</taxon>
        <taxon>Pseudomonadati</taxon>
        <taxon>Pseudomonadota</taxon>
        <taxon>Gammaproteobacteria</taxon>
        <taxon>Oceanospirillales</taxon>
        <taxon>Oceanospirillaceae</taxon>
        <taxon>Nitrincola</taxon>
    </lineage>
</organism>
<dbReference type="Gene3D" id="2.30.30.760">
    <property type="match status" value="1"/>
</dbReference>
<keyword evidence="9" id="KW-0966">Cell projection</keyword>
<evidence type="ECO:0000313" key="10">
    <source>
        <dbReference type="Proteomes" id="UP000325606"/>
    </source>
</evidence>
<dbReference type="EMBL" id="CP044222">
    <property type="protein sequence ID" value="QEW07756.1"/>
    <property type="molecule type" value="Genomic_DNA"/>
</dbReference>
<dbReference type="Pfam" id="PF17656">
    <property type="entry name" value="ChapFlgA_N"/>
    <property type="match status" value="1"/>
</dbReference>
<evidence type="ECO:0000313" key="9">
    <source>
        <dbReference type="EMBL" id="QEW07756.1"/>
    </source>
</evidence>
<name>A0A5J6LHK6_9GAMM</name>
<dbReference type="InterPro" id="IPR041231">
    <property type="entry name" value="FlgA_N"/>
</dbReference>
<dbReference type="InterPro" id="IPR013974">
    <property type="entry name" value="SAF"/>
</dbReference>
<keyword evidence="9" id="KW-0969">Cilium</keyword>
<proteinExistence type="inferred from homology"/>
<dbReference type="NCBIfam" id="TIGR03170">
    <property type="entry name" value="flgA_cterm"/>
    <property type="match status" value="1"/>
</dbReference>
<evidence type="ECO:0000256" key="5">
    <source>
        <dbReference type="ARBA" id="ARBA00022764"/>
    </source>
</evidence>
<sequence length="232" mass="25619">MNTVNLTLVALFLVNFLAATAANARMLPEDIEQQVHDTLIHEFNTRLPESRIEATINPVNPALDLPRCQAPLEISLPFNSGQRVTAKVTCHTPSFWSLFVTAQVSQLVDVIVTSRPLSRNSRIAPSDIRLVEQNVIRMNGDYFTREQDVVGKQVRRPMGSDEVISSRMIERALAVSRGDQVSLESRRGSLVIRTSGIALEDGLTGEQIRVKNEQTGIEIRAVITAPGVVQVP</sequence>
<dbReference type="Pfam" id="PF13144">
    <property type="entry name" value="ChapFlgA"/>
    <property type="match status" value="1"/>
</dbReference>
<evidence type="ECO:0000256" key="4">
    <source>
        <dbReference type="ARBA" id="ARBA00022729"/>
    </source>
</evidence>
<dbReference type="GO" id="GO:0042597">
    <property type="term" value="C:periplasmic space"/>
    <property type="evidence" value="ECO:0007669"/>
    <property type="project" value="UniProtKB-SubCell"/>
</dbReference>
<dbReference type="InterPro" id="IPR017585">
    <property type="entry name" value="SAF_FlgA"/>
</dbReference>
<keyword evidence="9" id="KW-0282">Flagellum</keyword>
<gene>
    <name evidence="9" type="primary">flgA</name>
    <name evidence="9" type="ORF">F5I99_15330</name>
</gene>
<dbReference type="RefSeq" id="WP_151057492.1">
    <property type="nucleotide sequence ID" value="NZ_CP044222.1"/>
</dbReference>
<dbReference type="PANTHER" id="PTHR36307">
    <property type="entry name" value="FLAGELLA BASAL BODY P-RING FORMATION PROTEIN FLGA"/>
    <property type="match status" value="1"/>
</dbReference>
<evidence type="ECO:0000256" key="1">
    <source>
        <dbReference type="ARBA" id="ARBA00004418"/>
    </source>
</evidence>
<feature type="domain" description="SAF" evidence="8">
    <location>
        <begin position="108"/>
        <end position="170"/>
    </location>
</feature>
<evidence type="ECO:0000256" key="7">
    <source>
        <dbReference type="RuleBase" id="RU362063"/>
    </source>
</evidence>
<keyword evidence="4 7" id="KW-0732">Signal</keyword>
<feature type="signal peptide" evidence="7">
    <location>
        <begin position="1"/>
        <end position="21"/>
    </location>
</feature>
<protein>
    <recommendedName>
        <fullName evidence="3 7">Flagella basal body P-ring formation protein FlgA</fullName>
    </recommendedName>
</protein>
<dbReference type="InterPro" id="IPR039246">
    <property type="entry name" value="Flagellar_FlgA"/>
</dbReference>
<evidence type="ECO:0000259" key="8">
    <source>
        <dbReference type="SMART" id="SM00858"/>
    </source>
</evidence>
<keyword evidence="7" id="KW-1005">Bacterial flagellum biogenesis</keyword>
<dbReference type="AlphaFoldDB" id="A0A5J6LHK6"/>
<comment type="function">
    <text evidence="6 7">Involved in the assembly process of the P-ring formation. It may associate with FlgF on the rod constituting a structure essential for the P-ring assembly or may act as a modulator protein for the P-ring assembly.</text>
</comment>
<evidence type="ECO:0000256" key="6">
    <source>
        <dbReference type="ARBA" id="ARBA00025643"/>
    </source>
</evidence>